<evidence type="ECO:0000313" key="14">
    <source>
        <dbReference type="Proteomes" id="UP000001357"/>
    </source>
</evidence>
<dbReference type="GO" id="GO:0003746">
    <property type="term" value="F:translation elongation factor activity"/>
    <property type="evidence" value="ECO:0007669"/>
    <property type="project" value="UniProtKB-KW"/>
</dbReference>
<dbReference type="GO" id="GO:0006370">
    <property type="term" value="P:7-methylguanosine mRNA capping"/>
    <property type="evidence" value="ECO:0007669"/>
    <property type="project" value="InterPro"/>
</dbReference>
<accession>A9V270</accession>
<dbReference type="GO" id="GO:0000398">
    <property type="term" value="P:mRNA splicing, via spliceosome"/>
    <property type="evidence" value="ECO:0000318"/>
    <property type="project" value="GO_Central"/>
</dbReference>
<dbReference type="GO" id="GO:0005634">
    <property type="term" value="C:nucleus"/>
    <property type="evidence" value="ECO:0000318"/>
    <property type="project" value="GO_Central"/>
</dbReference>
<evidence type="ECO:0000256" key="8">
    <source>
        <dbReference type="ARBA" id="ARBA00023242"/>
    </source>
</evidence>
<gene>
    <name evidence="13" type="ORF">MONBRDRAFT_26377</name>
</gene>
<protein>
    <recommendedName>
        <fullName evidence="4">Cap-specific mRNA (nucleoside-2'-O-)-methyltransferase</fullName>
        <ecNumber evidence="3">2.1.1.57</ecNumber>
    </recommendedName>
</protein>
<evidence type="ECO:0000256" key="6">
    <source>
        <dbReference type="ARBA" id="ARBA00022884"/>
    </source>
</evidence>
<reference evidence="13 14" key="1">
    <citation type="journal article" date="2008" name="Nature">
        <title>The genome of the choanoflagellate Monosiga brevicollis and the origin of metazoans.</title>
        <authorList>
            <consortium name="JGI Sequencing"/>
            <person name="King N."/>
            <person name="Westbrook M.J."/>
            <person name="Young S.L."/>
            <person name="Kuo A."/>
            <person name="Abedin M."/>
            <person name="Chapman J."/>
            <person name="Fairclough S."/>
            <person name="Hellsten U."/>
            <person name="Isogai Y."/>
            <person name="Letunic I."/>
            <person name="Marr M."/>
            <person name="Pincus D."/>
            <person name="Putnam N."/>
            <person name="Rokas A."/>
            <person name="Wright K.J."/>
            <person name="Zuzow R."/>
            <person name="Dirks W."/>
            <person name="Good M."/>
            <person name="Goodstein D."/>
            <person name="Lemons D."/>
            <person name="Li W."/>
            <person name="Lyons J.B."/>
            <person name="Morris A."/>
            <person name="Nichols S."/>
            <person name="Richter D.J."/>
            <person name="Salamov A."/>
            <person name="Bork P."/>
            <person name="Lim W.A."/>
            <person name="Manning G."/>
            <person name="Miller W.T."/>
            <person name="McGinnis W."/>
            <person name="Shapiro H."/>
            <person name="Tjian R."/>
            <person name="Grigoriev I.V."/>
            <person name="Rokhsar D."/>
        </authorList>
    </citation>
    <scope>NUCLEOTIDE SEQUENCE [LARGE SCALE GENOMIC DNA]</scope>
    <source>
        <strain evidence="14">MX1 / ATCC 50154</strain>
    </source>
</reference>
<dbReference type="CDD" id="cd20760">
    <property type="entry name" value="capping_2-OMTase_Mimiviridae"/>
    <property type="match status" value="1"/>
</dbReference>
<dbReference type="eggNOG" id="ENOG502QQRD">
    <property type="taxonomic scope" value="Eukaryota"/>
</dbReference>
<keyword evidence="14" id="KW-1185">Reference proteome</keyword>
<sequence length="475" mass="53206">MNPGAGYESRTDLPFETILRPDAPAVPYRRRKNERKSVIHWGQRKLLLCEIEFLLLHGDKAPLVVYAGAAPGPHVKILMGMFPKHSFVCVDPAPFSKQLVENDRLILRQEMFTDDVAREFADRDVLFLSDIRSADPDIMDEKEVDSQVVADQEAQMRWHLLMKAKASLLKFRLSWKEGITNYLKGDIYLPIWGPMTTTEARLLVEGTEMQGYDNQKYEQQMFFFNTVARVARYEHDVKAVGIDFCYDCRAEVEVLRRYIKQERTADLSAEELAERVGRLSERISRELGHRTLADGNSDPGVRKQGIIQRQYIAGKPAYAKRKQHEAQYSNTAQRLMAGMGYKQGKGLGREAQGAAEPILESSQIGRRGLGFSLAGHRFDAEKEGAVNHDQNLDESGEKPAKTAKPMAFELAGQTLSTVGQVASDLSTGEPPAQRTKIQNEHETEASEQGASGDDAKPLSPSHSQAETAKKEDGEI</sequence>
<dbReference type="Gene3D" id="3.40.50.150">
    <property type="entry name" value="Vaccinia Virus protein VP39"/>
    <property type="match status" value="1"/>
</dbReference>
<dbReference type="EC" id="2.1.1.57" evidence="3"/>
<feature type="domain" description="G-patch" evidence="12">
    <location>
        <begin position="328"/>
        <end position="374"/>
    </location>
</feature>
<evidence type="ECO:0000313" key="13">
    <source>
        <dbReference type="EMBL" id="EDQ88203.1"/>
    </source>
</evidence>
<dbReference type="InterPro" id="IPR029063">
    <property type="entry name" value="SAM-dependent_MTases_sf"/>
</dbReference>
<dbReference type="GO" id="GO:0004483">
    <property type="term" value="F:methyltransferase cap1 activity"/>
    <property type="evidence" value="ECO:0007669"/>
    <property type="project" value="UniProtKB-EC"/>
</dbReference>
<dbReference type="GO" id="GO:0003723">
    <property type="term" value="F:RNA binding"/>
    <property type="evidence" value="ECO:0000318"/>
    <property type="project" value="GO_Central"/>
</dbReference>
<dbReference type="Pfam" id="PF01585">
    <property type="entry name" value="G-patch"/>
    <property type="match status" value="1"/>
</dbReference>
<evidence type="ECO:0000256" key="11">
    <source>
        <dbReference type="SAM" id="MobiDB-lite"/>
    </source>
</evidence>
<dbReference type="Proteomes" id="UP000001357">
    <property type="component" value="Unassembled WGS sequence"/>
</dbReference>
<comment type="function">
    <text evidence="9">Displays methyltransferase, positive regulation of the poly(A) polymerase and transcription elongation activities. Involved in the modification of both mRNA ends and in intermediate and late gene positive transcription elongation. At the mRNAs 5' end, methylates the ribose 2' OH group of the first transcribed nucleotide, thereby producing a 2'-O-methylpurine cap. At the 3' end, functions as a processivity factor which stimulates the activity of the viral poly(A) polymerase OPG063 that creates mRNA's poly(A) tail. In the presence of OPG102, OPG063 does not dissociate from the RNA allowing tail elongation to around 250 adenylates.</text>
</comment>
<dbReference type="SUPFAM" id="SSF53335">
    <property type="entry name" value="S-adenosyl-L-methionine-dependent methyltransferases"/>
    <property type="match status" value="1"/>
</dbReference>
<keyword evidence="7" id="KW-0648">Protein biosynthesis</keyword>
<dbReference type="RefSeq" id="XP_001746796.1">
    <property type="nucleotide sequence ID" value="XM_001746744.1"/>
</dbReference>
<organism evidence="13 14">
    <name type="scientific">Monosiga brevicollis</name>
    <name type="common">Choanoflagellate</name>
    <dbReference type="NCBI Taxonomy" id="81824"/>
    <lineage>
        <taxon>Eukaryota</taxon>
        <taxon>Choanoflagellata</taxon>
        <taxon>Craspedida</taxon>
        <taxon>Salpingoecidae</taxon>
        <taxon>Monosiga</taxon>
    </lineage>
</organism>
<dbReference type="PANTHER" id="PTHR13948">
    <property type="entry name" value="RNA-BINDING PROTEIN"/>
    <property type="match status" value="1"/>
</dbReference>
<dbReference type="GeneID" id="5892051"/>
<dbReference type="PROSITE" id="PS50174">
    <property type="entry name" value="G_PATCH"/>
    <property type="match status" value="1"/>
</dbReference>
<dbReference type="STRING" id="81824.A9V270"/>
<dbReference type="OMA" id="MRWHLLM"/>
<feature type="region of interest" description="Disordered" evidence="11">
    <location>
        <begin position="420"/>
        <end position="475"/>
    </location>
</feature>
<dbReference type="KEGG" id="mbr:MONBRDRAFT_26377"/>
<dbReference type="InterPro" id="IPR000467">
    <property type="entry name" value="G_patch_dom"/>
</dbReference>
<dbReference type="AlphaFoldDB" id="A9V270"/>
<keyword evidence="8" id="KW-0539">Nucleus</keyword>
<name>A9V270_MONBE</name>
<evidence type="ECO:0000256" key="2">
    <source>
        <dbReference type="ARBA" id="ARBA00004328"/>
    </source>
</evidence>
<dbReference type="InterPro" id="IPR000176">
    <property type="entry name" value="mRNA_MeTrfase-like"/>
</dbReference>
<keyword evidence="5" id="KW-0251">Elongation factor</keyword>
<dbReference type="PROSITE" id="PS51612">
    <property type="entry name" value="SAM_MT_2O_PK"/>
    <property type="match status" value="1"/>
</dbReference>
<evidence type="ECO:0000256" key="7">
    <source>
        <dbReference type="ARBA" id="ARBA00022917"/>
    </source>
</evidence>
<evidence type="ECO:0000259" key="12">
    <source>
        <dbReference type="PROSITE" id="PS50174"/>
    </source>
</evidence>
<evidence type="ECO:0000256" key="9">
    <source>
        <dbReference type="ARBA" id="ARBA00034661"/>
    </source>
</evidence>
<dbReference type="SMART" id="SM00443">
    <property type="entry name" value="G_patch"/>
    <property type="match status" value="1"/>
</dbReference>
<evidence type="ECO:0000256" key="10">
    <source>
        <dbReference type="ARBA" id="ARBA00046511"/>
    </source>
</evidence>
<proteinExistence type="predicted"/>
<evidence type="ECO:0000256" key="1">
    <source>
        <dbReference type="ARBA" id="ARBA00004123"/>
    </source>
</evidence>
<evidence type="ECO:0000256" key="4">
    <source>
        <dbReference type="ARBA" id="ARBA00015701"/>
    </source>
</evidence>
<evidence type="ECO:0000256" key="5">
    <source>
        <dbReference type="ARBA" id="ARBA00022768"/>
    </source>
</evidence>
<keyword evidence="6" id="KW-0694">RNA-binding</keyword>
<dbReference type="InterPro" id="IPR025804">
    <property type="entry name" value="Pox/kineto_cap_MeTfrase"/>
</dbReference>
<dbReference type="PANTHER" id="PTHR13948:SF3">
    <property type="entry name" value="FI21118P1"/>
    <property type="match status" value="1"/>
</dbReference>
<evidence type="ECO:0000256" key="3">
    <source>
        <dbReference type="ARBA" id="ARBA00011923"/>
    </source>
</evidence>
<dbReference type="Pfam" id="PF01358">
    <property type="entry name" value="PARP_regulatory"/>
    <property type="match status" value="1"/>
</dbReference>
<comment type="subcellular location">
    <subcellularLocation>
        <location evidence="1">Nucleus</location>
    </subcellularLocation>
    <subcellularLocation>
        <location evidence="2">Virion</location>
    </subcellularLocation>
</comment>
<dbReference type="InParanoid" id="A9V270"/>
<comment type="subunit">
    <text evidence="10">Interacts with poly(A) polymerase catalytic subunit OPG063. Interacts with OPG109 and OPG123; these interactions might help linking transcription to capping and polyadenylation.</text>
</comment>
<dbReference type="EMBL" id="CH991555">
    <property type="protein sequence ID" value="EDQ88203.1"/>
    <property type="molecule type" value="Genomic_DNA"/>
</dbReference>